<dbReference type="SUPFAM" id="SSF56672">
    <property type="entry name" value="DNA/RNA polymerases"/>
    <property type="match status" value="1"/>
</dbReference>
<name>A0A8C6WWW5_9GOBI</name>
<dbReference type="Proteomes" id="UP000694523">
    <property type="component" value="Unplaced"/>
</dbReference>
<dbReference type="Pfam" id="PF00078">
    <property type="entry name" value="RVT_1"/>
    <property type="match status" value="1"/>
</dbReference>
<evidence type="ECO:0000259" key="1">
    <source>
        <dbReference type="PROSITE" id="PS50878"/>
    </source>
</evidence>
<dbReference type="CDD" id="cd01650">
    <property type="entry name" value="RT_nLTR_like"/>
    <property type="match status" value="1"/>
</dbReference>
<sequence>MQLMDHLNYGEHPLNPLQFGFRKNHSTETALCYFVEQLKAMLDKGGVVGAIFLDLKRAFDTVNHNILLSKLSTHNISDETLQWFKSYLENRKHCTRIGSTKSSFLDSSVGVPQGSILGPLLFSVYINDLPTICPEVHVQMYADDAVIYVHAKSSQKAAAELQRVMEQISDWMVQSCLTLNFSKTVSMFFSIRKTSHSAPEIIVKGTRILEAESVKYLGVVLDRTLSFKKHISKLIKTVKFNLAQFRYIRPQMSTDAAKLYMHAMIFSHLTYCITTWSLSTNTALQPLQSLYKQALKILDKKPVSYHYCKVVKKYKLLTFENFILFSNVSLVFKILHDLAPQPLRMFVKSCDEAGRRTTRASSRGDCSVNFRSSTFGQNCFSVKAVGMWNSLPLTVRESSTLQQFKLDLKKWLKDGQICDH</sequence>
<dbReference type="PANTHER" id="PTHR33332">
    <property type="entry name" value="REVERSE TRANSCRIPTASE DOMAIN-CONTAINING PROTEIN"/>
    <property type="match status" value="1"/>
</dbReference>
<evidence type="ECO:0000313" key="2">
    <source>
        <dbReference type="Ensembl" id="ENSNMLP00000037540.1"/>
    </source>
</evidence>
<dbReference type="Ensembl" id="ENSNMLT00000041802.1">
    <property type="protein sequence ID" value="ENSNMLP00000037540.1"/>
    <property type="gene ID" value="ENSNMLG00000023224.1"/>
</dbReference>
<accession>A0A8C6WWW5</accession>
<feature type="domain" description="Reverse transcriptase" evidence="1">
    <location>
        <begin position="1"/>
        <end position="221"/>
    </location>
</feature>
<dbReference type="AlphaFoldDB" id="A0A8C6WWW5"/>
<proteinExistence type="predicted"/>
<keyword evidence="3" id="KW-1185">Reference proteome</keyword>
<dbReference type="InterPro" id="IPR000477">
    <property type="entry name" value="RT_dom"/>
</dbReference>
<dbReference type="PROSITE" id="PS50878">
    <property type="entry name" value="RT_POL"/>
    <property type="match status" value="1"/>
</dbReference>
<organism evidence="2 3">
    <name type="scientific">Neogobius melanostomus</name>
    <name type="common">round goby</name>
    <dbReference type="NCBI Taxonomy" id="47308"/>
    <lineage>
        <taxon>Eukaryota</taxon>
        <taxon>Metazoa</taxon>
        <taxon>Chordata</taxon>
        <taxon>Craniata</taxon>
        <taxon>Vertebrata</taxon>
        <taxon>Euteleostomi</taxon>
        <taxon>Actinopterygii</taxon>
        <taxon>Neopterygii</taxon>
        <taxon>Teleostei</taxon>
        <taxon>Neoteleostei</taxon>
        <taxon>Acanthomorphata</taxon>
        <taxon>Gobiaria</taxon>
        <taxon>Gobiiformes</taxon>
        <taxon>Gobioidei</taxon>
        <taxon>Gobiidae</taxon>
        <taxon>Benthophilinae</taxon>
        <taxon>Neogobiini</taxon>
        <taxon>Neogobius</taxon>
    </lineage>
</organism>
<reference evidence="2" key="1">
    <citation type="submission" date="2025-08" db="UniProtKB">
        <authorList>
            <consortium name="Ensembl"/>
        </authorList>
    </citation>
    <scope>IDENTIFICATION</scope>
</reference>
<evidence type="ECO:0000313" key="3">
    <source>
        <dbReference type="Proteomes" id="UP000694523"/>
    </source>
</evidence>
<reference evidence="2" key="2">
    <citation type="submission" date="2025-09" db="UniProtKB">
        <authorList>
            <consortium name="Ensembl"/>
        </authorList>
    </citation>
    <scope>IDENTIFICATION</scope>
</reference>
<dbReference type="InterPro" id="IPR043502">
    <property type="entry name" value="DNA/RNA_pol_sf"/>
</dbReference>
<protein>
    <recommendedName>
        <fullName evidence="1">Reverse transcriptase domain-containing protein</fullName>
    </recommendedName>
</protein>